<dbReference type="OMA" id="HYLEQMN"/>
<dbReference type="AlphaFoldDB" id="A0A5K1UDQ8"/>
<dbReference type="EMBL" id="BDEQ01000001">
    <property type="protein sequence ID" value="GAT95407.1"/>
    <property type="molecule type" value="Genomic_DNA"/>
</dbReference>
<dbReference type="VEuPathDB" id="AmoebaDB:KM1_021190"/>
<sequence>MTTKHYTRAGPQFQAVIPTQKYFAGSRPTFARCVNKAKCDGLTRSDVAETAGILIYRCDALPSEKIDEYMAKAEAMTPPYVKFDKTEALQLLHNNNYIIEDALIQLRVNMMNQNRYNENYYLEQMNFNHFN</sequence>
<accession>A0A5K1UDQ8</accession>
<evidence type="ECO:0000313" key="3">
    <source>
        <dbReference type="EMBL" id="GAT95407.1"/>
    </source>
</evidence>
<dbReference type="VEuPathDB" id="AmoebaDB:EHI5A_014500"/>
<reference evidence="3 4" key="1">
    <citation type="submission" date="2016-05" db="EMBL/GenBank/DDBJ databases">
        <title>First whole genome sequencing of Entamoeba histolytica HM1:IMSS-clone-6.</title>
        <authorList>
            <person name="Mukherjee Avik.K."/>
            <person name="Izumyama S."/>
            <person name="Nakada-Tsukui K."/>
            <person name="Nozaki T."/>
        </authorList>
    </citation>
    <scope>NUCLEOTIDE SEQUENCE [LARGE SCALE GENOMIC DNA]</scope>
    <source>
        <strain evidence="3 4">HM1:IMSS clone 6</strain>
    </source>
</reference>
<dbReference type="VEuPathDB" id="AmoebaDB:EHI_136390"/>
<dbReference type="VEuPathDB" id="AmoebaDB:EHI8A_034210"/>
<evidence type="ECO:0000313" key="4">
    <source>
        <dbReference type="Proteomes" id="UP000078387"/>
    </source>
</evidence>
<proteinExistence type="predicted"/>
<name>A0A5K1UDQ8_ENTHI</name>
<protein>
    <recommendedName>
        <fullName evidence="2">ELM2 domain-containing protein</fullName>
    </recommendedName>
</protein>
<gene>
    <name evidence="3" type="ORF">CL6EHI_136390</name>
</gene>
<evidence type="ECO:0000259" key="2">
    <source>
        <dbReference type="PROSITE" id="PS51156"/>
    </source>
</evidence>
<dbReference type="Proteomes" id="UP000078387">
    <property type="component" value="Unassembled WGS sequence"/>
</dbReference>
<dbReference type="VEuPathDB" id="AmoebaDB:EHI7A_036120"/>
<dbReference type="PROSITE" id="PS51156">
    <property type="entry name" value="ELM2"/>
    <property type="match status" value="1"/>
</dbReference>
<comment type="caution">
    <text evidence="3">The sequence shown here is derived from an EMBL/GenBank/DDBJ whole genome shotgun (WGS) entry which is preliminary data.</text>
</comment>
<dbReference type="InterPro" id="IPR000949">
    <property type="entry name" value="ELM2_dom"/>
</dbReference>
<organism evidence="3 4">
    <name type="scientific">Entamoeba histolytica</name>
    <dbReference type="NCBI Taxonomy" id="5759"/>
    <lineage>
        <taxon>Eukaryota</taxon>
        <taxon>Amoebozoa</taxon>
        <taxon>Evosea</taxon>
        <taxon>Archamoebae</taxon>
        <taxon>Mastigamoebida</taxon>
        <taxon>Entamoebidae</taxon>
        <taxon>Entamoeba</taxon>
    </lineage>
</organism>
<keyword evidence="1" id="KW-0539">Nucleus</keyword>
<feature type="domain" description="ELM2" evidence="2">
    <location>
        <begin position="5"/>
        <end position="110"/>
    </location>
</feature>
<evidence type="ECO:0000256" key="1">
    <source>
        <dbReference type="ARBA" id="ARBA00023242"/>
    </source>
</evidence>